<keyword evidence="4" id="KW-1185">Reference proteome</keyword>
<dbReference type="AlphaFoldDB" id="A0A1I3G0H7"/>
<dbReference type="EMBL" id="FOQD01000006">
    <property type="protein sequence ID" value="SFI16980.1"/>
    <property type="molecule type" value="Genomic_DNA"/>
</dbReference>
<evidence type="ECO:0000313" key="3">
    <source>
        <dbReference type="EMBL" id="SFI16980.1"/>
    </source>
</evidence>
<dbReference type="RefSeq" id="WP_092049510.1">
    <property type="nucleotide sequence ID" value="NZ_FOQD01000006.1"/>
</dbReference>
<dbReference type="Proteomes" id="UP000199518">
    <property type="component" value="Unassembled WGS sequence"/>
</dbReference>
<dbReference type="PROSITE" id="PS50889">
    <property type="entry name" value="S4"/>
    <property type="match status" value="1"/>
</dbReference>
<dbReference type="STRING" id="1576369.SAMN05421753_106118"/>
<dbReference type="Gene3D" id="3.10.290.10">
    <property type="entry name" value="RNA-binding S4 domain"/>
    <property type="match status" value="1"/>
</dbReference>
<proteinExistence type="predicted"/>
<dbReference type="GO" id="GO:0003723">
    <property type="term" value="F:RNA binding"/>
    <property type="evidence" value="ECO:0007669"/>
    <property type="project" value="UniProtKB-KW"/>
</dbReference>
<protein>
    <submittedName>
        <fullName evidence="3">Ribosome-associated protein</fullName>
    </submittedName>
</protein>
<feature type="domain" description="RNA-binding S4" evidence="2">
    <location>
        <begin position="13"/>
        <end position="75"/>
    </location>
</feature>
<dbReference type="CDD" id="cd00165">
    <property type="entry name" value="S4"/>
    <property type="match status" value="1"/>
</dbReference>
<name>A0A1I3G0H7_9PLAN</name>
<evidence type="ECO:0000259" key="2">
    <source>
        <dbReference type="SMART" id="SM00363"/>
    </source>
</evidence>
<gene>
    <name evidence="3" type="ORF">SAMN05421753_106118</name>
</gene>
<keyword evidence="1" id="KW-0694">RNA-binding</keyword>
<organism evidence="3 4">
    <name type="scientific">Planctomicrobium piriforme</name>
    <dbReference type="NCBI Taxonomy" id="1576369"/>
    <lineage>
        <taxon>Bacteria</taxon>
        <taxon>Pseudomonadati</taxon>
        <taxon>Planctomycetota</taxon>
        <taxon>Planctomycetia</taxon>
        <taxon>Planctomycetales</taxon>
        <taxon>Planctomycetaceae</taxon>
        <taxon>Planctomicrobium</taxon>
    </lineage>
</organism>
<evidence type="ECO:0000313" key="4">
    <source>
        <dbReference type="Proteomes" id="UP000199518"/>
    </source>
</evidence>
<dbReference type="OrthoDB" id="9811532at2"/>
<accession>A0A1I3G0H7</accession>
<reference evidence="4" key="1">
    <citation type="submission" date="2016-10" db="EMBL/GenBank/DDBJ databases">
        <authorList>
            <person name="Varghese N."/>
            <person name="Submissions S."/>
        </authorList>
    </citation>
    <scope>NUCLEOTIDE SEQUENCE [LARGE SCALE GENOMIC DNA]</scope>
    <source>
        <strain evidence="4">DSM 26348</strain>
    </source>
</reference>
<sequence length="75" mass="8223">MSEPETAQPEESLRLDQFMKITGLAQTGGQAKLVIQGGEVTVNGQVETRRRRKLVPGDLVSFDGHELEVALDEES</sequence>
<evidence type="ECO:0000256" key="1">
    <source>
        <dbReference type="PROSITE-ProRule" id="PRU00182"/>
    </source>
</evidence>
<dbReference type="InterPro" id="IPR036986">
    <property type="entry name" value="S4_RNA-bd_sf"/>
</dbReference>
<dbReference type="SUPFAM" id="SSF55174">
    <property type="entry name" value="Alpha-L RNA-binding motif"/>
    <property type="match status" value="1"/>
</dbReference>
<dbReference type="SMART" id="SM00363">
    <property type="entry name" value="S4"/>
    <property type="match status" value="1"/>
</dbReference>
<dbReference type="InterPro" id="IPR002942">
    <property type="entry name" value="S4_RNA-bd"/>
</dbReference>
<dbReference type="Pfam" id="PF13275">
    <property type="entry name" value="S4_2"/>
    <property type="match status" value="1"/>
</dbReference>